<dbReference type="eggNOG" id="ENOG502SAHW">
    <property type="taxonomic scope" value="Eukaryota"/>
</dbReference>
<dbReference type="CDD" id="cd02440">
    <property type="entry name" value="AdoMet_MTases"/>
    <property type="match status" value="1"/>
</dbReference>
<dbReference type="KEGG" id="csl:COCSUDRAFT_19016"/>
<keyword evidence="2" id="KW-0808">Transferase</keyword>
<keyword evidence="2" id="KW-0489">Methyltransferase</keyword>
<dbReference type="EMBL" id="AGSI01000017">
    <property type="protein sequence ID" value="EIE19864.1"/>
    <property type="molecule type" value="Genomic_DNA"/>
</dbReference>
<dbReference type="GO" id="GO:0032259">
    <property type="term" value="P:methylation"/>
    <property type="evidence" value="ECO:0007669"/>
    <property type="project" value="UniProtKB-KW"/>
</dbReference>
<reference evidence="2 3" key="1">
    <citation type="journal article" date="2012" name="Genome Biol.">
        <title>The genome of the polar eukaryotic microalga coccomyxa subellipsoidea reveals traits of cold adaptation.</title>
        <authorList>
            <person name="Blanc G."/>
            <person name="Agarkova I."/>
            <person name="Grimwood J."/>
            <person name="Kuo A."/>
            <person name="Brueggeman A."/>
            <person name="Dunigan D."/>
            <person name="Gurnon J."/>
            <person name="Ladunga I."/>
            <person name="Lindquist E."/>
            <person name="Lucas S."/>
            <person name="Pangilinan J."/>
            <person name="Proschold T."/>
            <person name="Salamov A."/>
            <person name="Schmutz J."/>
            <person name="Weeks D."/>
            <person name="Yamada T."/>
            <person name="Claverie J.M."/>
            <person name="Grigoriev I."/>
            <person name="Van Etten J."/>
            <person name="Lomsadze A."/>
            <person name="Borodovsky M."/>
        </authorList>
    </citation>
    <scope>NUCLEOTIDE SEQUENCE [LARGE SCALE GENOMIC DNA]</scope>
    <source>
        <strain evidence="2 3">C-169</strain>
    </source>
</reference>
<name>I0YN95_COCSC</name>
<dbReference type="PANTHER" id="PTHR43591:SF24">
    <property type="entry name" value="2-METHOXY-6-POLYPRENYL-1,4-BENZOQUINOL METHYLASE, MITOCHONDRIAL"/>
    <property type="match status" value="1"/>
</dbReference>
<dbReference type="RefSeq" id="XP_005644408.1">
    <property type="nucleotide sequence ID" value="XM_005644351.1"/>
</dbReference>
<dbReference type="InterPro" id="IPR025714">
    <property type="entry name" value="Methyltranfer_dom"/>
</dbReference>
<feature type="domain" description="Methyltransferase" evidence="1">
    <location>
        <begin position="67"/>
        <end position="148"/>
    </location>
</feature>
<keyword evidence="3" id="KW-1185">Reference proteome</keyword>
<dbReference type="PANTHER" id="PTHR43591">
    <property type="entry name" value="METHYLTRANSFERASE"/>
    <property type="match status" value="1"/>
</dbReference>
<comment type="caution">
    <text evidence="2">The sequence shown here is derived from an EMBL/GenBank/DDBJ whole genome shotgun (WGS) entry which is preliminary data.</text>
</comment>
<dbReference type="AlphaFoldDB" id="I0YN95"/>
<gene>
    <name evidence="2" type="ORF">COCSUDRAFT_19016</name>
</gene>
<dbReference type="GeneID" id="17037838"/>
<dbReference type="Proteomes" id="UP000007264">
    <property type="component" value="Unassembled WGS sequence"/>
</dbReference>
<proteinExistence type="predicted"/>
<accession>I0YN95</accession>
<protein>
    <submittedName>
        <fullName evidence="2">S-adenosyl-L-methionine-dependent methyltransferase</fullName>
    </submittedName>
</protein>
<dbReference type="OrthoDB" id="530876at2759"/>
<evidence type="ECO:0000313" key="2">
    <source>
        <dbReference type="EMBL" id="EIE19864.1"/>
    </source>
</evidence>
<dbReference type="InterPro" id="IPR029063">
    <property type="entry name" value="SAM-dependent_MTases_sf"/>
</dbReference>
<organism evidence="2 3">
    <name type="scientific">Coccomyxa subellipsoidea (strain C-169)</name>
    <name type="common">Green microalga</name>
    <dbReference type="NCBI Taxonomy" id="574566"/>
    <lineage>
        <taxon>Eukaryota</taxon>
        <taxon>Viridiplantae</taxon>
        <taxon>Chlorophyta</taxon>
        <taxon>core chlorophytes</taxon>
        <taxon>Trebouxiophyceae</taxon>
        <taxon>Trebouxiophyceae incertae sedis</taxon>
        <taxon>Coccomyxaceae</taxon>
        <taxon>Coccomyxa</taxon>
        <taxon>Coccomyxa subellipsoidea</taxon>
    </lineage>
</organism>
<evidence type="ECO:0000259" key="1">
    <source>
        <dbReference type="Pfam" id="PF13847"/>
    </source>
</evidence>
<evidence type="ECO:0000313" key="3">
    <source>
        <dbReference type="Proteomes" id="UP000007264"/>
    </source>
</evidence>
<dbReference type="STRING" id="574566.I0YN95"/>
<sequence length="267" mass="28317">MLPSETPKTRDVGARAAGSKPIRIIENGYKDRVKDFWQGRSEVYDVNNSFHPPLCAHLVGLANPFPGSAVLDIATGTGSVAFAAADAVGPSGRVVGVDITDTMLQQAQAKADALAATNVEFQLADAEAVSFPEQSFDFILCSNGMAYLQNVPAAKFGVAPEDAGAALGSEARIRAALGAAGFKSIEVSASKEVKVFEDTTPEKFAESIFGMMERFPAAPLSQLLCQQQISELRADYMIAAVPQAETMPRRDGGIVNEFVMLWAVATV</sequence>
<dbReference type="SUPFAM" id="SSF53335">
    <property type="entry name" value="S-adenosyl-L-methionine-dependent methyltransferases"/>
    <property type="match status" value="1"/>
</dbReference>
<dbReference type="GO" id="GO:0008168">
    <property type="term" value="F:methyltransferase activity"/>
    <property type="evidence" value="ECO:0007669"/>
    <property type="project" value="UniProtKB-KW"/>
</dbReference>
<dbReference type="Pfam" id="PF13847">
    <property type="entry name" value="Methyltransf_31"/>
    <property type="match status" value="1"/>
</dbReference>
<dbReference type="Gene3D" id="3.40.50.150">
    <property type="entry name" value="Vaccinia Virus protein VP39"/>
    <property type="match status" value="1"/>
</dbReference>